<organism evidence="1 2">
    <name type="scientific">Planctopirus ephydatiae</name>
    <dbReference type="NCBI Taxonomy" id="2528019"/>
    <lineage>
        <taxon>Bacteria</taxon>
        <taxon>Pseudomonadati</taxon>
        <taxon>Planctomycetota</taxon>
        <taxon>Planctomycetia</taxon>
        <taxon>Planctomycetales</taxon>
        <taxon>Planctomycetaceae</taxon>
        <taxon>Planctopirus</taxon>
    </lineage>
</organism>
<proteinExistence type="predicted"/>
<keyword evidence="2" id="KW-1185">Reference proteome</keyword>
<dbReference type="Proteomes" id="UP000315349">
    <property type="component" value="Chromosome"/>
</dbReference>
<evidence type="ECO:0000313" key="1">
    <source>
        <dbReference type="EMBL" id="QDV28664.1"/>
    </source>
</evidence>
<sequence>MPSGKNTSDWGEFFIVAATSVGSFSHLHGMPSASLNARLFDRFRQANGVRRIPIESINVGASNLPDRTHQWFSWYFEHPVPRESLTPIALDIQKVQETEEKRSSPNPLIAVATAVRIVRMPSSKIPDRVQSLRRSTWIEIRSSIPAQPSPSIPFSRRNCLFLQRLSQGFPLCVQGVDHMLN</sequence>
<reference evidence="1 2" key="1">
    <citation type="submission" date="2019-02" db="EMBL/GenBank/DDBJ databases">
        <title>Deep-cultivation of Planctomycetes and their phenomic and genomic characterization uncovers novel biology.</title>
        <authorList>
            <person name="Wiegand S."/>
            <person name="Jogler M."/>
            <person name="Boedeker C."/>
            <person name="Pinto D."/>
            <person name="Vollmers J."/>
            <person name="Rivas-Marin E."/>
            <person name="Kohn T."/>
            <person name="Peeters S.H."/>
            <person name="Heuer A."/>
            <person name="Rast P."/>
            <person name="Oberbeckmann S."/>
            <person name="Bunk B."/>
            <person name="Jeske O."/>
            <person name="Meyerdierks A."/>
            <person name="Storesund J.E."/>
            <person name="Kallscheuer N."/>
            <person name="Luecker S."/>
            <person name="Lage O.M."/>
            <person name="Pohl T."/>
            <person name="Merkel B.J."/>
            <person name="Hornburger P."/>
            <person name="Mueller R.-W."/>
            <person name="Bruemmer F."/>
            <person name="Labrenz M."/>
            <person name="Spormann A.M."/>
            <person name="Op den Camp H."/>
            <person name="Overmann J."/>
            <person name="Amann R."/>
            <person name="Jetten M.S.M."/>
            <person name="Mascher T."/>
            <person name="Medema M.H."/>
            <person name="Devos D.P."/>
            <person name="Kaster A.-K."/>
            <person name="Ovreas L."/>
            <person name="Rohde M."/>
            <person name="Galperin M.Y."/>
            <person name="Jogler C."/>
        </authorList>
    </citation>
    <scope>NUCLEOTIDE SEQUENCE [LARGE SCALE GENOMIC DNA]</scope>
    <source>
        <strain evidence="1 2">Spb1</strain>
    </source>
</reference>
<dbReference type="KEGG" id="peh:Spb1_05290"/>
<gene>
    <name evidence="1" type="ORF">Spb1_05290</name>
</gene>
<protein>
    <submittedName>
        <fullName evidence="1">Uncharacterized protein</fullName>
    </submittedName>
</protein>
<accession>A0A518GJ95</accession>
<evidence type="ECO:0000313" key="2">
    <source>
        <dbReference type="Proteomes" id="UP000315349"/>
    </source>
</evidence>
<dbReference type="AlphaFoldDB" id="A0A518GJ95"/>
<dbReference type="EMBL" id="CP036299">
    <property type="protein sequence ID" value="QDV28664.1"/>
    <property type="molecule type" value="Genomic_DNA"/>
</dbReference>
<name>A0A518GJ95_9PLAN</name>